<feature type="transmembrane region" description="Helical" evidence="2">
    <location>
        <begin position="89"/>
        <end position="108"/>
    </location>
</feature>
<proteinExistence type="predicted"/>
<feature type="transmembrane region" description="Helical" evidence="2">
    <location>
        <begin position="12"/>
        <end position="33"/>
    </location>
</feature>
<dbReference type="EMBL" id="CYKH01000456">
    <property type="protein sequence ID" value="CUF94350.1"/>
    <property type="molecule type" value="Genomic_DNA"/>
</dbReference>
<reference evidence="4" key="1">
    <citation type="submission" date="2015-09" db="EMBL/GenBank/DDBJ databases">
        <authorList>
            <consortium name="Pathogen Informatics"/>
        </authorList>
    </citation>
    <scope>NUCLEOTIDE SEQUENCE [LARGE SCALE GENOMIC DNA]</scope>
    <source>
        <strain evidence="4">Lake Konstanz</strain>
    </source>
</reference>
<keyword evidence="2" id="KW-1133">Transmembrane helix</keyword>
<feature type="transmembrane region" description="Helical" evidence="2">
    <location>
        <begin position="39"/>
        <end position="58"/>
    </location>
</feature>
<evidence type="ECO:0000313" key="4">
    <source>
        <dbReference type="Proteomes" id="UP000051952"/>
    </source>
</evidence>
<evidence type="ECO:0000256" key="2">
    <source>
        <dbReference type="SAM" id="Phobius"/>
    </source>
</evidence>
<feature type="region of interest" description="Disordered" evidence="1">
    <location>
        <begin position="245"/>
        <end position="264"/>
    </location>
</feature>
<sequence>MPHNTPWSAKCRVFFHIGISCISSLLTAVSFVSSDSCKIASSLLAVTYFASAVFLARFRLYRAPFETPVAVAVFLLLGVQVTFKRRKQSAPTWISLVQTLLTIFRAVLRMISIALESDMEKFSFVADETNVAAIGFDYYDRSEDADLVPPIEDHDDDPFDQEEVKEWQVNEDDEEMLLDEEEDPLRVLNPLDDHVVAGVHAHGAFTSSITSDARRRHVVSKSDSINSAAMRTPLPNNRSVNIAVVRKESEDEDEPPSPPSSESL</sequence>
<dbReference type="AlphaFoldDB" id="A0A0S4IQ98"/>
<evidence type="ECO:0000256" key="1">
    <source>
        <dbReference type="SAM" id="MobiDB-lite"/>
    </source>
</evidence>
<dbReference type="Proteomes" id="UP000051952">
    <property type="component" value="Unassembled WGS sequence"/>
</dbReference>
<evidence type="ECO:0000313" key="3">
    <source>
        <dbReference type="EMBL" id="CUF94350.1"/>
    </source>
</evidence>
<keyword evidence="4" id="KW-1185">Reference proteome</keyword>
<keyword evidence="2" id="KW-0472">Membrane</keyword>
<name>A0A0S4IQ98_BODSA</name>
<keyword evidence="2" id="KW-0812">Transmembrane</keyword>
<accession>A0A0S4IQ98</accession>
<organism evidence="3 4">
    <name type="scientific">Bodo saltans</name>
    <name type="common">Flagellated protozoan</name>
    <dbReference type="NCBI Taxonomy" id="75058"/>
    <lineage>
        <taxon>Eukaryota</taxon>
        <taxon>Discoba</taxon>
        <taxon>Euglenozoa</taxon>
        <taxon>Kinetoplastea</taxon>
        <taxon>Metakinetoplastina</taxon>
        <taxon>Eubodonida</taxon>
        <taxon>Bodonidae</taxon>
        <taxon>Bodo</taxon>
    </lineage>
</organism>
<dbReference type="VEuPathDB" id="TriTrypDB:BSAL_67645"/>
<protein>
    <submittedName>
        <fullName evidence="3">DGF-1-like protein, putative</fullName>
    </submittedName>
</protein>
<gene>
    <name evidence="3" type="ORF">BSAL_67645</name>
</gene>
<feature type="region of interest" description="Disordered" evidence="1">
    <location>
        <begin position="221"/>
        <end position="240"/>
    </location>
</feature>